<dbReference type="InterPro" id="IPR036305">
    <property type="entry name" value="RGS_sf"/>
</dbReference>
<dbReference type="InterPro" id="IPR000591">
    <property type="entry name" value="DEP_dom"/>
</dbReference>
<feature type="domain" description="RGS" evidence="3">
    <location>
        <begin position="394"/>
        <end position="540"/>
    </location>
</feature>
<gene>
    <name evidence="5" type="ORF">RirG_237310</name>
</gene>
<dbReference type="Pfam" id="PF00610">
    <property type="entry name" value="DEP"/>
    <property type="match status" value="1"/>
</dbReference>
<organism evidence="5 6">
    <name type="scientific">Rhizophagus irregularis (strain DAOM 197198w)</name>
    <name type="common">Glomus intraradices</name>
    <dbReference type="NCBI Taxonomy" id="1432141"/>
    <lineage>
        <taxon>Eukaryota</taxon>
        <taxon>Fungi</taxon>
        <taxon>Fungi incertae sedis</taxon>
        <taxon>Mucoromycota</taxon>
        <taxon>Glomeromycotina</taxon>
        <taxon>Glomeromycetes</taxon>
        <taxon>Glomerales</taxon>
        <taxon>Glomeraceae</taxon>
        <taxon>Rhizophagus</taxon>
    </lineage>
</organism>
<dbReference type="PANTHER" id="PTHR10845:SF192">
    <property type="entry name" value="DOUBLE HIT, ISOFORM B"/>
    <property type="match status" value="1"/>
</dbReference>
<keyword evidence="6" id="KW-1185">Reference proteome</keyword>
<dbReference type="InterPro" id="IPR036390">
    <property type="entry name" value="WH_DNA-bd_sf"/>
</dbReference>
<evidence type="ECO:0000259" key="4">
    <source>
        <dbReference type="PROSITE" id="PS50186"/>
    </source>
</evidence>
<dbReference type="SMART" id="SM00315">
    <property type="entry name" value="RGS"/>
    <property type="match status" value="1"/>
</dbReference>
<evidence type="ECO:0000256" key="2">
    <source>
        <dbReference type="SAM" id="MobiDB-lite"/>
    </source>
</evidence>
<dbReference type="InterPro" id="IPR044926">
    <property type="entry name" value="RGS_subdomain_2"/>
</dbReference>
<name>A0A015IAD5_RHIIW</name>
<dbReference type="GO" id="GO:0035556">
    <property type="term" value="P:intracellular signal transduction"/>
    <property type="evidence" value="ECO:0007669"/>
    <property type="project" value="InterPro"/>
</dbReference>
<dbReference type="InterPro" id="IPR058855">
    <property type="entry name" value="RGS1/SST2-like_Fungal-DR"/>
</dbReference>
<dbReference type="SUPFAM" id="SSF46785">
    <property type="entry name" value="Winged helix' DNA-binding domain"/>
    <property type="match status" value="2"/>
</dbReference>
<dbReference type="InterPro" id="IPR016137">
    <property type="entry name" value="RGS"/>
</dbReference>
<dbReference type="EMBL" id="JEMT01028605">
    <property type="protein sequence ID" value="EXX54162.1"/>
    <property type="molecule type" value="Genomic_DNA"/>
</dbReference>
<sequence>MAYQSQVHQQSSTHMMKTTRSGRPFVKDIHDLFSTLVVSLPMETHRNLFRSYSNSFTTEEAIANLGSLKFTQSHRTPDPKDPSRIITTTTTTTFSMTKDMAKSVCQTFMDARLFENLADSSSRSFKDKNVFGLTPKGLYILERFVTRNGIAAPHLAKLFASQTSPIRLYFVERSPENDSVSSTRQCVESIFRRFAGTKPNIVNKDSDETKDSDSSSGSFCEKHDRNIGIEVKERQFGSKMARYSFNGAAACDWLCDFTTLITKEEAMKMATEFIRYGLIEYISDKNNESKKRSDKIEGNTFKYSKSVYYHIIDEGRRVALWEYDNYNYTNGLNGYTNGINGNGYTNGLTNSYSIRNKTNTSIPRNESLPDSDNIVQIENGGNLRGMIAHSNTKKLQQILDDSTLCSLFMEFLKAMFCEENLLFLLEVQTFKSRYSTNSDLNGEPQDPREQHDLIVDAFRIYNTFLAPGSPHELNIDGGLRQHMVQHMTSIVSSNRDLAASTEQIGNPVPITCHLYDKIQDTIFRLMATDSVPKFSKTEKYLAHIRNSEGLEDNIPYRQSSSSNNSDKP</sequence>
<accession>A0A015IAD5</accession>
<protein>
    <submittedName>
        <fullName evidence="5">Sst2p</fullName>
    </submittedName>
</protein>
<dbReference type="HOGENOM" id="CLU_013365_1_0_1"/>
<dbReference type="Gene3D" id="1.10.10.10">
    <property type="entry name" value="Winged helix-like DNA-binding domain superfamily/Winged helix DNA-binding domain"/>
    <property type="match status" value="2"/>
</dbReference>
<dbReference type="Gene3D" id="1.10.167.10">
    <property type="entry name" value="Regulator of G-protein Signalling 4, domain 2"/>
    <property type="match status" value="1"/>
</dbReference>
<feature type="region of interest" description="Disordered" evidence="2">
    <location>
        <begin position="202"/>
        <end position="221"/>
    </location>
</feature>
<dbReference type="PANTHER" id="PTHR10845">
    <property type="entry name" value="REGULATOR OF G PROTEIN SIGNALING"/>
    <property type="match status" value="1"/>
</dbReference>
<reference evidence="5 6" key="1">
    <citation type="submission" date="2014-02" db="EMBL/GenBank/DDBJ databases">
        <title>Single nucleus genome sequencing reveals high similarity among nuclei of an endomycorrhizal fungus.</title>
        <authorList>
            <person name="Lin K."/>
            <person name="Geurts R."/>
            <person name="Zhang Z."/>
            <person name="Limpens E."/>
            <person name="Saunders D.G."/>
            <person name="Mu D."/>
            <person name="Pang E."/>
            <person name="Cao H."/>
            <person name="Cha H."/>
            <person name="Lin T."/>
            <person name="Zhou Q."/>
            <person name="Shang Y."/>
            <person name="Li Y."/>
            <person name="Ivanov S."/>
            <person name="Sharma T."/>
            <person name="Velzen R.V."/>
            <person name="Ruijter N.D."/>
            <person name="Aanen D.K."/>
            <person name="Win J."/>
            <person name="Kamoun S."/>
            <person name="Bisseling T."/>
            <person name="Huang S."/>
        </authorList>
    </citation>
    <scope>NUCLEOTIDE SEQUENCE [LARGE SCALE GENOMIC DNA]</scope>
    <source>
        <strain evidence="6">DAOM197198w</strain>
    </source>
</reference>
<dbReference type="Proteomes" id="UP000022910">
    <property type="component" value="Unassembled WGS sequence"/>
</dbReference>
<evidence type="ECO:0000256" key="1">
    <source>
        <dbReference type="ARBA" id="ARBA00022700"/>
    </source>
</evidence>
<dbReference type="PRINTS" id="PR01301">
    <property type="entry name" value="RGSPROTEIN"/>
</dbReference>
<dbReference type="OMA" id="DPGMRYL"/>
<feature type="domain" description="DEP" evidence="4">
    <location>
        <begin position="225"/>
        <end position="313"/>
    </location>
</feature>
<dbReference type="SUPFAM" id="SSF48097">
    <property type="entry name" value="Regulator of G-protein signaling, RGS"/>
    <property type="match status" value="1"/>
</dbReference>
<dbReference type="OrthoDB" id="196547at2759"/>
<comment type="caution">
    <text evidence="5">The sequence shown here is derived from an EMBL/GenBank/DDBJ whole genome shotgun (WGS) entry which is preliminary data.</text>
</comment>
<dbReference type="GO" id="GO:0009968">
    <property type="term" value="P:negative regulation of signal transduction"/>
    <property type="evidence" value="ECO:0007669"/>
    <property type="project" value="UniProtKB-KW"/>
</dbReference>
<dbReference type="PROSITE" id="PS50132">
    <property type="entry name" value="RGS"/>
    <property type="match status" value="1"/>
</dbReference>
<evidence type="ECO:0000259" key="3">
    <source>
        <dbReference type="PROSITE" id="PS50132"/>
    </source>
</evidence>
<dbReference type="PROSITE" id="PS50186">
    <property type="entry name" value="DEP"/>
    <property type="match status" value="1"/>
</dbReference>
<dbReference type="AlphaFoldDB" id="A0A015IAD5"/>
<dbReference type="InterPro" id="IPR036388">
    <property type="entry name" value="WH-like_DNA-bd_sf"/>
</dbReference>
<evidence type="ECO:0000313" key="6">
    <source>
        <dbReference type="Proteomes" id="UP000022910"/>
    </source>
</evidence>
<dbReference type="CDD" id="cd04450">
    <property type="entry name" value="DEP_RGS7-like"/>
    <property type="match status" value="1"/>
</dbReference>
<dbReference type="SMART" id="SM00049">
    <property type="entry name" value="DEP"/>
    <property type="match status" value="2"/>
</dbReference>
<keyword evidence="1" id="KW-0734">Signal transduction inhibitor</keyword>
<evidence type="ECO:0000313" key="5">
    <source>
        <dbReference type="EMBL" id="EXX54162.1"/>
    </source>
</evidence>
<dbReference type="Pfam" id="PF00615">
    <property type="entry name" value="RGS"/>
    <property type="match status" value="1"/>
</dbReference>
<dbReference type="STRING" id="1432141.A0A015IAD5"/>
<dbReference type="Pfam" id="PF25889">
    <property type="entry name" value="WHD_Fungal_DR"/>
    <property type="match status" value="1"/>
</dbReference>
<dbReference type="SMR" id="A0A015IAD5"/>
<feature type="compositionally biased region" description="Basic and acidic residues" evidence="2">
    <location>
        <begin position="204"/>
        <end position="213"/>
    </location>
</feature>
<proteinExistence type="predicted"/>